<gene>
    <name evidence="4" type="ORF">EVEC_LOCUS7175</name>
</gene>
<name>A0A0N4VAZ6_ENTVE</name>
<feature type="domain" description="C-type lectin" evidence="2">
    <location>
        <begin position="264"/>
        <end position="383"/>
    </location>
</feature>
<accession>A0A0N4VAZ6</accession>
<dbReference type="STRING" id="51028.A0A0N4VAZ6"/>
<reference evidence="6" key="1">
    <citation type="submission" date="2017-02" db="UniProtKB">
        <authorList>
            <consortium name="WormBaseParasite"/>
        </authorList>
    </citation>
    <scope>IDENTIFICATION</scope>
</reference>
<feature type="domain" description="C-type lectin" evidence="2">
    <location>
        <begin position="1"/>
        <end position="112"/>
    </location>
</feature>
<evidence type="ECO:0000259" key="3">
    <source>
        <dbReference type="PROSITE" id="PS50228"/>
    </source>
</evidence>
<proteinExistence type="predicted"/>
<organism evidence="6">
    <name type="scientific">Enterobius vermicularis</name>
    <name type="common">Human pinworm</name>
    <dbReference type="NCBI Taxonomy" id="51028"/>
    <lineage>
        <taxon>Eukaryota</taxon>
        <taxon>Metazoa</taxon>
        <taxon>Ecdysozoa</taxon>
        <taxon>Nematoda</taxon>
        <taxon>Chromadorea</taxon>
        <taxon>Rhabditida</taxon>
        <taxon>Spirurina</taxon>
        <taxon>Oxyuridomorpha</taxon>
        <taxon>Oxyuroidea</taxon>
        <taxon>Oxyuridae</taxon>
        <taxon>Enterobius</taxon>
    </lineage>
</organism>
<dbReference type="EMBL" id="UXUI01008809">
    <property type="protein sequence ID" value="VDD92424.1"/>
    <property type="molecule type" value="Genomic_DNA"/>
</dbReference>
<dbReference type="PANTHER" id="PTHR22803">
    <property type="entry name" value="MANNOSE, PHOSPHOLIPASE, LECTIN RECEPTOR RELATED"/>
    <property type="match status" value="1"/>
</dbReference>
<evidence type="ECO:0000313" key="5">
    <source>
        <dbReference type="Proteomes" id="UP000274131"/>
    </source>
</evidence>
<reference evidence="4 5" key="2">
    <citation type="submission" date="2018-10" db="EMBL/GenBank/DDBJ databases">
        <authorList>
            <consortium name="Pathogen Informatics"/>
        </authorList>
    </citation>
    <scope>NUCLEOTIDE SEQUENCE [LARGE SCALE GENOMIC DNA]</scope>
</reference>
<dbReference type="GO" id="GO:0030246">
    <property type="term" value="F:carbohydrate binding"/>
    <property type="evidence" value="ECO:0007669"/>
    <property type="project" value="InterPro"/>
</dbReference>
<dbReference type="PROSITE" id="PS50228">
    <property type="entry name" value="SUEL_LECTIN"/>
    <property type="match status" value="1"/>
</dbReference>
<dbReference type="InterPro" id="IPR001304">
    <property type="entry name" value="C-type_lectin-like"/>
</dbReference>
<feature type="domain" description="SUEL-type lectin" evidence="3">
    <location>
        <begin position="154"/>
        <end position="250"/>
    </location>
</feature>
<dbReference type="Pfam" id="PF02140">
    <property type="entry name" value="SUEL_Lectin"/>
    <property type="match status" value="1"/>
</dbReference>
<dbReference type="WBParaSite" id="EVEC_0000769101-mRNA-1">
    <property type="protein sequence ID" value="EVEC_0000769101-mRNA-1"/>
    <property type="gene ID" value="EVEC_0000769101"/>
</dbReference>
<dbReference type="AlphaFoldDB" id="A0A0N4VAZ6"/>
<dbReference type="CDD" id="cd00037">
    <property type="entry name" value="CLECT"/>
    <property type="match status" value="2"/>
</dbReference>
<dbReference type="InterPro" id="IPR000922">
    <property type="entry name" value="Lectin_gal-bd_dom"/>
</dbReference>
<protein>
    <submittedName>
        <fullName evidence="6">C-type lectin domain-containing protein</fullName>
    </submittedName>
</protein>
<dbReference type="PROSITE" id="PS00022">
    <property type="entry name" value="EGF_1"/>
    <property type="match status" value="1"/>
</dbReference>
<dbReference type="Pfam" id="PF00059">
    <property type="entry name" value="Lectin_C"/>
    <property type="match status" value="1"/>
</dbReference>
<keyword evidence="1" id="KW-1015">Disulfide bond</keyword>
<dbReference type="SUPFAM" id="SSF56436">
    <property type="entry name" value="C-type lectin-like"/>
    <property type="match status" value="2"/>
</dbReference>
<sequence length="411" mass="46719">MNKKCFQSHLAKIENDADRNFLSQFFQVEVSNLTAAFRNIGIWIGGHSVLNYTEATYVWKPENYLITKFYWKNDEPNIYIDYTNVCVYIDDRSLYLDWATTLCTDEKYYICQRDVTDTEKKEMFAQCYCPPEYSGTFCEKAVETGNAKELQQVICSNEKLNFSCSSGEIIQVDFATFGNIGEVPSHCKSLTSEMLLVPQSDFCANPESLQRITALCEGLRECTIPSIPSHFPKSPCFGTPTSLTYRFQCVEESQSKCPGDGIYYNGRCYRAYFATAENERLTWEQAQQSCLKKSGILASITDETLHELVVNSARTYSDSADYWVAVWTNDDSDIIVGNNKTLGFVPGGSTIVGKNKCVAYKITETEAIWMSEECNSTKNWICESPPERETRAVEEYKEREREGTVFIGTPP</sequence>
<evidence type="ECO:0000256" key="1">
    <source>
        <dbReference type="ARBA" id="ARBA00023157"/>
    </source>
</evidence>
<dbReference type="InterPro" id="IPR043159">
    <property type="entry name" value="Lectin_gal-bd_sf"/>
</dbReference>
<keyword evidence="5" id="KW-1185">Reference proteome</keyword>
<dbReference type="CDD" id="cd22840">
    <property type="entry name" value="Gal_Rha_Lectin_LAT2"/>
    <property type="match status" value="1"/>
</dbReference>
<dbReference type="InterPro" id="IPR018378">
    <property type="entry name" value="C-type_lectin_CS"/>
</dbReference>
<dbReference type="SMART" id="SM00034">
    <property type="entry name" value="CLECT"/>
    <property type="match status" value="2"/>
</dbReference>
<dbReference type="PROSITE" id="PS00615">
    <property type="entry name" value="C_TYPE_LECTIN_1"/>
    <property type="match status" value="1"/>
</dbReference>
<evidence type="ECO:0000313" key="6">
    <source>
        <dbReference type="WBParaSite" id="EVEC_0000769101-mRNA-1"/>
    </source>
</evidence>
<dbReference type="Gene3D" id="2.60.120.740">
    <property type="match status" value="1"/>
</dbReference>
<dbReference type="Gene3D" id="3.10.100.10">
    <property type="entry name" value="Mannose-Binding Protein A, subunit A"/>
    <property type="match status" value="2"/>
</dbReference>
<evidence type="ECO:0000259" key="2">
    <source>
        <dbReference type="PROSITE" id="PS50041"/>
    </source>
</evidence>
<dbReference type="InterPro" id="IPR016187">
    <property type="entry name" value="CTDL_fold"/>
</dbReference>
<dbReference type="InterPro" id="IPR000742">
    <property type="entry name" value="EGF"/>
</dbReference>
<evidence type="ECO:0000313" key="4">
    <source>
        <dbReference type="EMBL" id="VDD92424.1"/>
    </source>
</evidence>
<dbReference type="InterPro" id="IPR016186">
    <property type="entry name" value="C-type_lectin-like/link_sf"/>
</dbReference>
<dbReference type="OrthoDB" id="5797898at2759"/>
<dbReference type="InterPro" id="IPR050111">
    <property type="entry name" value="C-type_lectin/snaclec_domain"/>
</dbReference>
<dbReference type="Proteomes" id="UP000274131">
    <property type="component" value="Unassembled WGS sequence"/>
</dbReference>
<dbReference type="PROSITE" id="PS50041">
    <property type="entry name" value="C_TYPE_LECTIN_2"/>
    <property type="match status" value="2"/>
</dbReference>